<accession>A0ABT5I6Y5</accession>
<feature type="domain" description="O-antigen ligase-related" evidence="6">
    <location>
        <begin position="178"/>
        <end position="323"/>
    </location>
</feature>
<evidence type="ECO:0000256" key="4">
    <source>
        <dbReference type="ARBA" id="ARBA00023136"/>
    </source>
</evidence>
<feature type="transmembrane region" description="Helical" evidence="5">
    <location>
        <begin position="342"/>
        <end position="359"/>
    </location>
</feature>
<comment type="subcellular location">
    <subcellularLocation>
        <location evidence="1">Membrane</location>
        <topology evidence="1">Multi-pass membrane protein</topology>
    </subcellularLocation>
</comment>
<reference evidence="7 8" key="1">
    <citation type="submission" date="2023-01" db="EMBL/GenBank/DDBJ databases">
        <title>Novel species of the genus Vogesella isolated from rivers.</title>
        <authorList>
            <person name="Lu H."/>
        </authorList>
    </citation>
    <scope>NUCLEOTIDE SEQUENCE [LARGE SCALE GENOMIC DNA]</scope>
    <source>
        <strain evidence="7 8">SH7W</strain>
    </source>
</reference>
<feature type="transmembrane region" description="Helical" evidence="5">
    <location>
        <begin position="118"/>
        <end position="137"/>
    </location>
</feature>
<feature type="transmembrane region" description="Helical" evidence="5">
    <location>
        <begin position="366"/>
        <end position="384"/>
    </location>
</feature>
<dbReference type="InterPro" id="IPR007016">
    <property type="entry name" value="O-antigen_ligase-rel_domated"/>
</dbReference>
<feature type="transmembrane region" description="Helical" evidence="5">
    <location>
        <begin position="214"/>
        <end position="231"/>
    </location>
</feature>
<evidence type="ECO:0000256" key="1">
    <source>
        <dbReference type="ARBA" id="ARBA00004141"/>
    </source>
</evidence>
<name>A0ABT5I6Y5_VOGIN</name>
<keyword evidence="3 5" id="KW-1133">Transmembrane helix</keyword>
<proteinExistence type="predicted"/>
<dbReference type="InterPro" id="IPR051533">
    <property type="entry name" value="WaaL-like"/>
</dbReference>
<evidence type="ECO:0000256" key="5">
    <source>
        <dbReference type="SAM" id="Phobius"/>
    </source>
</evidence>
<feature type="transmembrane region" description="Helical" evidence="5">
    <location>
        <begin position="143"/>
        <end position="166"/>
    </location>
</feature>
<keyword evidence="8" id="KW-1185">Reference proteome</keyword>
<feature type="transmembrane region" description="Helical" evidence="5">
    <location>
        <begin position="58"/>
        <end position="78"/>
    </location>
</feature>
<feature type="transmembrane region" description="Helical" evidence="5">
    <location>
        <begin position="84"/>
        <end position="106"/>
    </location>
</feature>
<dbReference type="Pfam" id="PF04932">
    <property type="entry name" value="Wzy_C"/>
    <property type="match status" value="1"/>
</dbReference>
<feature type="transmembrane region" description="Helical" evidence="5">
    <location>
        <begin position="178"/>
        <end position="202"/>
    </location>
</feature>
<protein>
    <submittedName>
        <fullName evidence="7">O-antigen ligase family protein</fullName>
    </submittedName>
</protein>
<keyword evidence="7" id="KW-0436">Ligase</keyword>
<evidence type="ECO:0000256" key="2">
    <source>
        <dbReference type="ARBA" id="ARBA00022692"/>
    </source>
</evidence>
<dbReference type="GO" id="GO:0016874">
    <property type="term" value="F:ligase activity"/>
    <property type="evidence" value="ECO:0007669"/>
    <property type="project" value="UniProtKB-KW"/>
</dbReference>
<evidence type="ECO:0000313" key="7">
    <source>
        <dbReference type="EMBL" id="MDC7691937.1"/>
    </source>
</evidence>
<evidence type="ECO:0000256" key="3">
    <source>
        <dbReference type="ARBA" id="ARBA00022989"/>
    </source>
</evidence>
<dbReference type="RefSeq" id="WP_272803753.1">
    <property type="nucleotide sequence ID" value="NZ_JAQQKY010000009.1"/>
</dbReference>
<keyword evidence="2 5" id="KW-0812">Transmembrane</keyword>
<comment type="caution">
    <text evidence="7">The sequence shown here is derived from an EMBL/GenBank/DDBJ whole genome shotgun (WGS) entry which is preliminary data.</text>
</comment>
<evidence type="ECO:0000259" key="6">
    <source>
        <dbReference type="Pfam" id="PF04932"/>
    </source>
</evidence>
<dbReference type="EMBL" id="JAQQKY010000009">
    <property type="protein sequence ID" value="MDC7691937.1"/>
    <property type="molecule type" value="Genomic_DNA"/>
</dbReference>
<gene>
    <name evidence="7" type="ORF">PQU93_14270</name>
</gene>
<evidence type="ECO:0000313" key="8">
    <source>
        <dbReference type="Proteomes" id="UP001221566"/>
    </source>
</evidence>
<feature type="transmembrane region" description="Helical" evidence="5">
    <location>
        <begin position="308"/>
        <end position="330"/>
    </location>
</feature>
<dbReference type="PANTHER" id="PTHR37422">
    <property type="entry name" value="TEICHURONIC ACID BIOSYNTHESIS PROTEIN TUAE"/>
    <property type="match status" value="1"/>
</dbReference>
<dbReference type="PANTHER" id="PTHR37422:SF13">
    <property type="entry name" value="LIPOPOLYSACCHARIDE BIOSYNTHESIS PROTEIN PA4999-RELATED"/>
    <property type="match status" value="1"/>
</dbReference>
<keyword evidence="4 5" id="KW-0472">Membrane</keyword>
<organism evidence="7 8">
    <name type="scientific">Vogesella indigofera</name>
    <name type="common">Pseudomonas indigofera</name>
    <dbReference type="NCBI Taxonomy" id="45465"/>
    <lineage>
        <taxon>Bacteria</taxon>
        <taxon>Pseudomonadati</taxon>
        <taxon>Pseudomonadota</taxon>
        <taxon>Betaproteobacteria</taxon>
        <taxon>Neisseriales</taxon>
        <taxon>Chromobacteriaceae</taxon>
        <taxon>Vogesella</taxon>
    </lineage>
</organism>
<feature type="transmembrane region" description="Helical" evidence="5">
    <location>
        <begin position="20"/>
        <end position="46"/>
    </location>
</feature>
<dbReference type="Proteomes" id="UP001221566">
    <property type="component" value="Unassembled WGS sequence"/>
</dbReference>
<sequence>MNFLKYKIQDFTLPLLLSMALLMPTLNVATILYVLPTLAILLYFIFNDRPAFASFFLLAKEYWVIACWALFALSSMMWSPYPQYVLDSWVSAFLIPVLSLMAFFLLASKLSQEFLIRFFYLVVVIFSTLSIVAFFVFDGRVGHYSMFFGTVGYYSSYILIAFVCLVPFLTKQTRVPYYFLLLLCFFFSTQRIVWVLFPFIFVTDFIFVNKKLDVKFVFLFAVVVFLSYLFLKYYQDSRPANAFVSHEKPKNIIAYLLANERLYLWGEWFRRGMENWFVGAGFGRKASLYYFSHGGYWPRQNLNHAHNMFLSTFVQLGLVGLVLQVASYWQLISGVVKKNSKFSFACIVLVLIFAMRHLTDDPEHKRVLMFYCGFVGVLMGAMYQKKSDFN</sequence>